<dbReference type="GO" id="GO:0006396">
    <property type="term" value="P:RNA processing"/>
    <property type="evidence" value="ECO:0007669"/>
    <property type="project" value="InterPro"/>
</dbReference>
<dbReference type="InterPro" id="IPR029028">
    <property type="entry name" value="Alpha/beta_knot_MTases"/>
</dbReference>
<proteinExistence type="predicted"/>
<dbReference type="RefSeq" id="WP_110372940.1">
    <property type="nucleotide sequence ID" value="NZ_JAHBRY010000001.1"/>
</dbReference>
<dbReference type="PANTHER" id="PTHR43191:SF12">
    <property type="entry name" value="RRNA METHYLASE"/>
    <property type="match status" value="1"/>
</dbReference>
<dbReference type="Gene3D" id="3.40.1280.10">
    <property type="match status" value="1"/>
</dbReference>
<dbReference type="InterPro" id="IPR029064">
    <property type="entry name" value="Ribosomal_eL30-like_sf"/>
</dbReference>
<gene>
    <name evidence="4" type="ORF">C7450_101681</name>
</gene>
<dbReference type="Pfam" id="PF00588">
    <property type="entry name" value="SpoU_methylase"/>
    <property type="match status" value="1"/>
</dbReference>
<keyword evidence="2" id="KW-0808">Transferase</keyword>
<feature type="domain" description="tRNA/rRNA methyltransferase SpoU type" evidence="3">
    <location>
        <begin position="119"/>
        <end position="257"/>
    </location>
</feature>
<evidence type="ECO:0000256" key="1">
    <source>
        <dbReference type="ARBA" id="ARBA00022603"/>
    </source>
</evidence>
<dbReference type="GO" id="GO:0003723">
    <property type="term" value="F:RNA binding"/>
    <property type="evidence" value="ECO:0007669"/>
    <property type="project" value="InterPro"/>
</dbReference>
<protein>
    <submittedName>
        <fullName evidence="4">tRNA G18 (Ribose-2'-O)-methylase SpoU</fullName>
    </submittedName>
</protein>
<evidence type="ECO:0000259" key="3">
    <source>
        <dbReference type="Pfam" id="PF00588"/>
    </source>
</evidence>
<accession>A0A2V3UI00</accession>
<organism evidence="4 5">
    <name type="scientific">Chelatococcus asaccharovorans</name>
    <dbReference type="NCBI Taxonomy" id="28210"/>
    <lineage>
        <taxon>Bacteria</taxon>
        <taxon>Pseudomonadati</taxon>
        <taxon>Pseudomonadota</taxon>
        <taxon>Alphaproteobacteria</taxon>
        <taxon>Hyphomicrobiales</taxon>
        <taxon>Chelatococcaceae</taxon>
        <taxon>Chelatococcus</taxon>
    </lineage>
</organism>
<comment type="caution">
    <text evidence="4">The sequence shown here is derived from an EMBL/GenBank/DDBJ whole genome shotgun (WGS) entry which is preliminary data.</text>
</comment>
<dbReference type="SUPFAM" id="SSF75217">
    <property type="entry name" value="alpha/beta knot"/>
    <property type="match status" value="1"/>
</dbReference>
<evidence type="ECO:0000256" key="2">
    <source>
        <dbReference type="ARBA" id="ARBA00022679"/>
    </source>
</evidence>
<dbReference type="SUPFAM" id="SSF55315">
    <property type="entry name" value="L30e-like"/>
    <property type="match status" value="1"/>
</dbReference>
<dbReference type="Proteomes" id="UP000248021">
    <property type="component" value="Unassembled WGS sequence"/>
</dbReference>
<dbReference type="InterPro" id="IPR001537">
    <property type="entry name" value="SpoU_MeTrfase"/>
</dbReference>
<dbReference type="InterPro" id="IPR051259">
    <property type="entry name" value="rRNA_Methyltransferase"/>
</dbReference>
<dbReference type="InterPro" id="IPR029026">
    <property type="entry name" value="tRNA_m1G_MTases_N"/>
</dbReference>
<dbReference type="CDD" id="cd18095">
    <property type="entry name" value="SpoU-like_rRNA-MTase"/>
    <property type="match status" value="1"/>
</dbReference>
<dbReference type="OrthoDB" id="3190829at2"/>
<dbReference type="GO" id="GO:0008173">
    <property type="term" value="F:RNA methyltransferase activity"/>
    <property type="evidence" value="ECO:0007669"/>
    <property type="project" value="InterPro"/>
</dbReference>
<evidence type="ECO:0000313" key="4">
    <source>
        <dbReference type="EMBL" id="PXW64921.1"/>
    </source>
</evidence>
<sequence length="266" mass="28133">MFIPVRDPDDPAIADYRAVRERDLVGRGARFIAEGEVVLAVLRRQPDFTVESLLISDKRLPTFDATAWPDAIPIFVAGQPVMDGIAGFHIHRGLLAIGRRVATPSVRDLIAQLPPAATVVGLVGIANHDNMGGVFRNAAAFGADAVLLDGTCCDPLYRKAIRVSVGGSFVVPYARAVDGDDMLAALDEAGFVSVALSPSGSRCLHELRPAKRSALLFGAEGPGLPKALLSRTLTVRIAMGGTMDSLNVATSSGIVLHHYAASQLCR</sequence>
<dbReference type="AlphaFoldDB" id="A0A2V3UI00"/>
<name>A0A2V3UI00_9HYPH</name>
<keyword evidence="5" id="KW-1185">Reference proteome</keyword>
<keyword evidence="1 4" id="KW-0489">Methyltransferase</keyword>
<evidence type="ECO:0000313" key="5">
    <source>
        <dbReference type="Proteomes" id="UP000248021"/>
    </source>
</evidence>
<dbReference type="PANTHER" id="PTHR43191">
    <property type="entry name" value="RRNA METHYLTRANSFERASE 3"/>
    <property type="match status" value="1"/>
</dbReference>
<dbReference type="GO" id="GO:0032259">
    <property type="term" value="P:methylation"/>
    <property type="evidence" value="ECO:0007669"/>
    <property type="project" value="UniProtKB-KW"/>
</dbReference>
<reference evidence="4 5" key="1">
    <citation type="submission" date="2018-05" db="EMBL/GenBank/DDBJ databases">
        <title>Genomic Encyclopedia of Type Strains, Phase IV (KMG-IV): sequencing the most valuable type-strain genomes for metagenomic binning, comparative biology and taxonomic classification.</title>
        <authorList>
            <person name="Goeker M."/>
        </authorList>
    </citation>
    <scope>NUCLEOTIDE SEQUENCE [LARGE SCALE GENOMIC DNA]</scope>
    <source>
        <strain evidence="4 5">DSM 6462</strain>
    </source>
</reference>
<dbReference type="EMBL" id="QJJK01000001">
    <property type="protein sequence ID" value="PXW64921.1"/>
    <property type="molecule type" value="Genomic_DNA"/>
</dbReference>